<dbReference type="PROSITE" id="PS51318">
    <property type="entry name" value="TAT"/>
    <property type="match status" value="1"/>
</dbReference>
<sequence>MSLTRRSLLAAGLAVPVAVTAGGGVPVTAAAARLTLPAPTGPHPVGTVSLHLAGRDTMATLWYPAAPGAGCYPRAPWLPAAPLRALLTDNGFDPGAAAGPLTASREGAPARPGRYPVILFSHGTGGHRSETAVVAQELVSHGYVVAAIDHPHDCYVEFPDGRVAVPDDEPTTPWTHAEDILFLLGRLEKIRAGSLPAGLAAALDLRNLGVYGFSKGATAAALVMNADSRVRAGLSFDGQMESGPRPEALDRPFMLMSADFTRAAAPPVEEFWQLLRGWRLNVHAKGSRHVAYCDYETVIPQLLTRMGADEKEAEGWIGTLDPDRAMRIQQAYPLAFFDRHLRGARSRLLDGPSRAFREVRFIP</sequence>
<keyword evidence="1 5" id="KW-0378">Hydrolase</keyword>
<keyword evidence="6" id="KW-1185">Reference proteome</keyword>
<evidence type="ECO:0000256" key="4">
    <source>
        <dbReference type="SAM" id="SignalP"/>
    </source>
</evidence>
<dbReference type="SUPFAM" id="SSF53474">
    <property type="entry name" value="alpha/beta-Hydrolases"/>
    <property type="match status" value="1"/>
</dbReference>
<keyword evidence="4" id="KW-0732">Signal</keyword>
<dbReference type="Gene3D" id="3.40.50.1820">
    <property type="entry name" value="alpha/beta hydrolase"/>
    <property type="match status" value="1"/>
</dbReference>
<protein>
    <submittedName>
        <fullName evidence="5">Platelet-activating factor acetylhydrolase isoform II</fullName>
    </submittedName>
</protein>
<dbReference type="PANTHER" id="PTHR10272">
    <property type="entry name" value="PLATELET-ACTIVATING FACTOR ACETYLHYDROLASE"/>
    <property type="match status" value="1"/>
</dbReference>
<gene>
    <name evidence="5" type="ORF">B0I29_11668</name>
</gene>
<dbReference type="Proteomes" id="UP000249341">
    <property type="component" value="Unassembled WGS sequence"/>
</dbReference>
<accession>A0A327Z4A4</accession>
<reference evidence="5 6" key="1">
    <citation type="submission" date="2018-06" db="EMBL/GenBank/DDBJ databases">
        <title>Genomic Encyclopedia of Type Strains, Phase III (KMG-III): the genomes of soil and plant-associated and newly described type strains.</title>
        <authorList>
            <person name="Whitman W."/>
        </authorList>
    </citation>
    <scope>NUCLEOTIDE SEQUENCE [LARGE SCALE GENOMIC DNA]</scope>
    <source>
        <strain evidence="5 6">CGMCC 4.7090</strain>
    </source>
</reference>
<dbReference type="PANTHER" id="PTHR10272:SF0">
    <property type="entry name" value="PLATELET-ACTIVATING FACTOR ACETYLHYDROLASE"/>
    <property type="match status" value="1"/>
</dbReference>
<dbReference type="GO" id="GO:0003847">
    <property type="term" value="F:1-alkyl-2-acetylglycerophosphocholine esterase activity"/>
    <property type="evidence" value="ECO:0007669"/>
    <property type="project" value="TreeGrafter"/>
</dbReference>
<feature type="chain" id="PRO_5038939014" evidence="4">
    <location>
        <begin position="22"/>
        <end position="363"/>
    </location>
</feature>
<comment type="caution">
    <text evidence="5">The sequence shown here is derived from an EMBL/GenBank/DDBJ whole genome shotgun (WGS) entry which is preliminary data.</text>
</comment>
<organism evidence="5 6">
    <name type="scientific">Actinoplanes lutulentus</name>
    <dbReference type="NCBI Taxonomy" id="1287878"/>
    <lineage>
        <taxon>Bacteria</taxon>
        <taxon>Bacillati</taxon>
        <taxon>Actinomycetota</taxon>
        <taxon>Actinomycetes</taxon>
        <taxon>Micromonosporales</taxon>
        <taxon>Micromonosporaceae</taxon>
        <taxon>Actinoplanes</taxon>
    </lineage>
</organism>
<evidence type="ECO:0000313" key="6">
    <source>
        <dbReference type="Proteomes" id="UP000249341"/>
    </source>
</evidence>
<evidence type="ECO:0000256" key="1">
    <source>
        <dbReference type="ARBA" id="ARBA00022801"/>
    </source>
</evidence>
<dbReference type="InterPro" id="IPR006311">
    <property type="entry name" value="TAT_signal"/>
</dbReference>
<dbReference type="GO" id="GO:0016042">
    <property type="term" value="P:lipid catabolic process"/>
    <property type="evidence" value="ECO:0007669"/>
    <property type="project" value="UniProtKB-KW"/>
</dbReference>
<dbReference type="AlphaFoldDB" id="A0A327Z4A4"/>
<dbReference type="Pfam" id="PF03403">
    <property type="entry name" value="PAF-AH_p_II"/>
    <property type="match status" value="2"/>
</dbReference>
<keyword evidence="2" id="KW-0442">Lipid degradation</keyword>
<evidence type="ECO:0000256" key="2">
    <source>
        <dbReference type="ARBA" id="ARBA00022963"/>
    </source>
</evidence>
<keyword evidence="3" id="KW-0443">Lipid metabolism</keyword>
<dbReference type="RefSeq" id="WP_111652470.1">
    <property type="nucleotide sequence ID" value="NZ_QLMJ01000016.1"/>
</dbReference>
<dbReference type="OrthoDB" id="569821at2"/>
<dbReference type="EMBL" id="QLMJ01000016">
    <property type="protein sequence ID" value="RAK30409.1"/>
    <property type="molecule type" value="Genomic_DNA"/>
</dbReference>
<proteinExistence type="predicted"/>
<feature type="signal peptide" evidence="4">
    <location>
        <begin position="1"/>
        <end position="21"/>
    </location>
</feature>
<name>A0A327Z4A4_9ACTN</name>
<evidence type="ECO:0000313" key="5">
    <source>
        <dbReference type="EMBL" id="RAK30409.1"/>
    </source>
</evidence>
<evidence type="ECO:0000256" key="3">
    <source>
        <dbReference type="ARBA" id="ARBA00023098"/>
    </source>
</evidence>
<dbReference type="InterPro" id="IPR029058">
    <property type="entry name" value="AB_hydrolase_fold"/>
</dbReference>